<evidence type="ECO:0000256" key="4">
    <source>
        <dbReference type="ARBA" id="ARBA00023136"/>
    </source>
</evidence>
<dbReference type="CDD" id="cd17370">
    <property type="entry name" value="MFS_MJ1317_like"/>
    <property type="match status" value="1"/>
</dbReference>
<dbReference type="InterPro" id="IPR036259">
    <property type="entry name" value="MFS_trans_sf"/>
</dbReference>
<sequence>MEKKREKLWQGISINVILLGIVSLLTDISSEMIHPLLPMFIIALGGGGLVIGLIGGLGDSLASILKVFAGFWSDKWGKRKPFISSGYLLSSLSKILIAFSTIWQNVLILRLVERAGKGLRTAPRDAIIANSSLKARGKAFGFHRTMDTLGAIGGSALAFFLFYLLSLSFRPIFFLAGFIGISALIPLFWVKEKKKEARVLSLRIGLSKTSKPFKWFTGVATFFALGNFSYMFFLLKVKGMVVDPKWSIALPLLFYVWFNVIYTLFSLPLGILSDRIGRKPILTLGYLLYGITCLGFIWARSWIVFILLFGMYGLVYASVEGSQRALVSDLSRGKLRGTALGTFHTSIGLAALPANLFAGWLWQYFSPEA</sequence>
<evidence type="ECO:0000256" key="3">
    <source>
        <dbReference type="ARBA" id="ARBA00022989"/>
    </source>
</evidence>
<feature type="transmembrane region" description="Helical" evidence="5">
    <location>
        <begin position="303"/>
        <end position="319"/>
    </location>
</feature>
<evidence type="ECO:0000256" key="5">
    <source>
        <dbReference type="SAM" id="Phobius"/>
    </source>
</evidence>
<feature type="non-terminal residue" evidence="7">
    <location>
        <position position="369"/>
    </location>
</feature>
<dbReference type="AlphaFoldDB" id="A0A523RYF7"/>
<feature type="domain" description="Major facilitator superfamily (MFS) profile" evidence="6">
    <location>
        <begin position="15"/>
        <end position="369"/>
    </location>
</feature>
<feature type="transmembrane region" description="Helical" evidence="5">
    <location>
        <begin position="340"/>
        <end position="362"/>
    </location>
</feature>
<keyword evidence="3 5" id="KW-1133">Transmembrane helix</keyword>
<dbReference type="GO" id="GO:0022857">
    <property type="term" value="F:transmembrane transporter activity"/>
    <property type="evidence" value="ECO:0007669"/>
    <property type="project" value="InterPro"/>
</dbReference>
<feature type="transmembrane region" description="Helical" evidence="5">
    <location>
        <begin position="172"/>
        <end position="191"/>
    </location>
</feature>
<dbReference type="SUPFAM" id="SSF103473">
    <property type="entry name" value="MFS general substrate transporter"/>
    <property type="match status" value="1"/>
</dbReference>
<feature type="transmembrane region" description="Helical" evidence="5">
    <location>
        <begin position="12"/>
        <end position="30"/>
    </location>
</feature>
<feature type="transmembrane region" description="Helical" evidence="5">
    <location>
        <begin position="212"/>
        <end position="234"/>
    </location>
</feature>
<reference evidence="7 8" key="1">
    <citation type="submission" date="2019-03" db="EMBL/GenBank/DDBJ databases">
        <title>Metabolic potential of uncultured bacteria and archaea associated with petroleum seepage in deep-sea sediments.</title>
        <authorList>
            <person name="Dong X."/>
            <person name="Hubert C."/>
        </authorList>
    </citation>
    <scope>NUCLEOTIDE SEQUENCE [LARGE SCALE GENOMIC DNA]</scope>
    <source>
        <strain evidence="7">E44_bin7</strain>
    </source>
</reference>
<comment type="subcellular location">
    <subcellularLocation>
        <location evidence="1">Membrane</location>
        <topology evidence="1">Multi-pass membrane protein</topology>
    </subcellularLocation>
</comment>
<organism evidence="7 8">
    <name type="scientific">Aerophobetes bacterium</name>
    <dbReference type="NCBI Taxonomy" id="2030807"/>
    <lineage>
        <taxon>Bacteria</taxon>
        <taxon>Candidatus Aerophobota</taxon>
    </lineage>
</organism>
<dbReference type="InterPro" id="IPR020846">
    <property type="entry name" value="MFS_dom"/>
</dbReference>
<name>A0A523RYF7_UNCAE</name>
<feature type="transmembrane region" description="Helical" evidence="5">
    <location>
        <begin position="36"/>
        <end position="57"/>
    </location>
</feature>
<dbReference type="EMBL" id="SOKJ01000211">
    <property type="protein sequence ID" value="TET10659.1"/>
    <property type="molecule type" value="Genomic_DNA"/>
</dbReference>
<dbReference type="InterPro" id="IPR005829">
    <property type="entry name" value="Sugar_transporter_CS"/>
</dbReference>
<proteinExistence type="predicted"/>
<feature type="transmembrane region" description="Helical" evidence="5">
    <location>
        <begin position="281"/>
        <end position="297"/>
    </location>
</feature>
<accession>A0A523RYF7</accession>
<dbReference type="PROSITE" id="PS00216">
    <property type="entry name" value="SUGAR_TRANSPORT_1"/>
    <property type="match status" value="1"/>
</dbReference>
<gene>
    <name evidence="7" type="ORF">E3J84_03750</name>
</gene>
<dbReference type="Gene3D" id="1.20.1250.20">
    <property type="entry name" value="MFS general substrate transporter like domains"/>
    <property type="match status" value="2"/>
</dbReference>
<protein>
    <submittedName>
        <fullName evidence="7">MFS transporter</fullName>
    </submittedName>
</protein>
<dbReference type="InterPro" id="IPR011701">
    <property type="entry name" value="MFS"/>
</dbReference>
<feature type="transmembrane region" description="Helical" evidence="5">
    <location>
        <begin position="148"/>
        <end position="166"/>
    </location>
</feature>
<dbReference type="Pfam" id="PF07690">
    <property type="entry name" value="MFS_1"/>
    <property type="match status" value="1"/>
</dbReference>
<dbReference type="Proteomes" id="UP000316360">
    <property type="component" value="Unassembled WGS sequence"/>
</dbReference>
<feature type="transmembrane region" description="Helical" evidence="5">
    <location>
        <begin position="246"/>
        <end position="269"/>
    </location>
</feature>
<dbReference type="PANTHER" id="PTHR23518:SF2">
    <property type="entry name" value="MAJOR FACILITATOR SUPERFAMILY TRANSPORTER"/>
    <property type="match status" value="1"/>
</dbReference>
<keyword evidence="4 5" id="KW-0472">Membrane</keyword>
<evidence type="ECO:0000256" key="1">
    <source>
        <dbReference type="ARBA" id="ARBA00004141"/>
    </source>
</evidence>
<comment type="caution">
    <text evidence="7">The sequence shown here is derived from an EMBL/GenBank/DDBJ whole genome shotgun (WGS) entry which is preliminary data.</text>
</comment>
<keyword evidence="2 5" id="KW-0812">Transmembrane</keyword>
<evidence type="ECO:0000259" key="6">
    <source>
        <dbReference type="PROSITE" id="PS50850"/>
    </source>
</evidence>
<dbReference type="GO" id="GO:0016020">
    <property type="term" value="C:membrane"/>
    <property type="evidence" value="ECO:0007669"/>
    <property type="project" value="UniProtKB-SubCell"/>
</dbReference>
<dbReference type="PANTHER" id="PTHR23518">
    <property type="entry name" value="C-METHYLTRANSFERASE"/>
    <property type="match status" value="1"/>
</dbReference>
<evidence type="ECO:0000313" key="7">
    <source>
        <dbReference type="EMBL" id="TET10659.1"/>
    </source>
</evidence>
<dbReference type="PROSITE" id="PS50850">
    <property type="entry name" value="MFS"/>
    <property type="match status" value="1"/>
</dbReference>
<evidence type="ECO:0000256" key="2">
    <source>
        <dbReference type="ARBA" id="ARBA00022692"/>
    </source>
</evidence>
<evidence type="ECO:0000313" key="8">
    <source>
        <dbReference type="Proteomes" id="UP000316360"/>
    </source>
</evidence>